<dbReference type="InterPro" id="IPR011051">
    <property type="entry name" value="RmlC_Cupin_sf"/>
</dbReference>
<dbReference type="PANTHER" id="PTHR46390:SF1">
    <property type="entry name" value="MANNOSE-1-PHOSPHATE GUANYLYLTRANSFERASE"/>
    <property type="match status" value="1"/>
</dbReference>
<dbReference type="InterPro" id="IPR001538">
    <property type="entry name" value="Man6P_isomerase-2_C"/>
</dbReference>
<dbReference type="InterPro" id="IPR014710">
    <property type="entry name" value="RmlC-like_jellyroll"/>
</dbReference>
<comment type="caution">
    <text evidence="3">The sequence shown here is derived from an EMBL/GenBank/DDBJ whole genome shotgun (WGS) entry which is preliminary data.</text>
</comment>
<dbReference type="SUPFAM" id="SSF53448">
    <property type="entry name" value="Nucleotide-diphospho-sugar transferases"/>
    <property type="match status" value="1"/>
</dbReference>
<dbReference type="GO" id="GO:0005976">
    <property type="term" value="P:polysaccharide metabolic process"/>
    <property type="evidence" value="ECO:0007669"/>
    <property type="project" value="InterPro"/>
</dbReference>
<evidence type="ECO:0000313" key="3">
    <source>
        <dbReference type="EMBL" id="MBE6091621.1"/>
    </source>
</evidence>
<dbReference type="Pfam" id="PF01050">
    <property type="entry name" value="MannoseP_isomer"/>
    <property type="match status" value="1"/>
</dbReference>
<dbReference type="CDD" id="cd02213">
    <property type="entry name" value="cupin_PMI_typeII_C"/>
    <property type="match status" value="1"/>
</dbReference>
<sequence>MQFVLLSGGSGKRLWPISNDARSKQFIKIFPRMGGEKESMIQRNFRQLTGLYSPENITIATAKSQVSSVQNQLGAGVRLCVEPERRDTFPAMALVAAYLREKVGCRESEPVVVFPVDPYVERPYFEALGRLAERVAVSQSELVLLGIEPTYPSEKYGYILPEFSSGTSRQEDKSSIYARVRSFTEKPDEWTAARYIEQGGLWNGGVFACHLGYLLKKTQELLPWQHYNDLLEHYAELPRISFDYAVVEKEIQLEVMHFAGIWKDLGTWNTITEAMESHIQGKGLLDDSSVNVHIVNELDVPVIGLGVRDMVVAASPEGVLVADKEQSSYLKPLVERLGQRTMMGEKSWGSFRIMDESTESLTLKVTLEAGNGMNYHAHERRSEAWIITAGKGQAIIDGTVLDVAPGDTVRLPCGCKHMLMAGDVRLEAVEVQVGKDITVQDKVIFSLENPKRNG</sequence>
<dbReference type="EMBL" id="SVBY01000002">
    <property type="protein sequence ID" value="MBE6091621.1"/>
    <property type="molecule type" value="Genomic_DNA"/>
</dbReference>
<dbReference type="InterPro" id="IPR051161">
    <property type="entry name" value="Mannose-6P_isomerase_type2"/>
</dbReference>
<dbReference type="GO" id="GO:0004475">
    <property type="term" value="F:mannose-1-phosphate guanylyltransferase (GTP) activity"/>
    <property type="evidence" value="ECO:0007669"/>
    <property type="project" value="TreeGrafter"/>
</dbReference>
<reference evidence="3" key="1">
    <citation type="submission" date="2019-04" db="EMBL/GenBank/DDBJ databases">
        <title>Evolution of Biomass-Degrading Anaerobic Consortia Revealed by Metagenomics.</title>
        <authorList>
            <person name="Peng X."/>
        </authorList>
    </citation>
    <scope>NUCLEOTIDE SEQUENCE</scope>
    <source>
        <strain evidence="3">SIG240</strain>
    </source>
</reference>
<proteinExistence type="predicted"/>
<dbReference type="Proteomes" id="UP000761380">
    <property type="component" value="Unassembled WGS sequence"/>
</dbReference>
<dbReference type="Gene3D" id="3.90.550.10">
    <property type="entry name" value="Spore Coat Polysaccharide Biosynthesis Protein SpsA, Chain A"/>
    <property type="match status" value="1"/>
</dbReference>
<dbReference type="InterPro" id="IPR005835">
    <property type="entry name" value="NTP_transferase_dom"/>
</dbReference>
<evidence type="ECO:0000259" key="1">
    <source>
        <dbReference type="Pfam" id="PF00483"/>
    </source>
</evidence>
<dbReference type="Pfam" id="PF00483">
    <property type="entry name" value="NTP_transferase"/>
    <property type="match status" value="1"/>
</dbReference>
<dbReference type="AlphaFoldDB" id="A0A927WNK7"/>
<feature type="domain" description="Mannose-6-phosphate isomerase type II C-terminal" evidence="2">
    <location>
        <begin position="346"/>
        <end position="442"/>
    </location>
</feature>
<dbReference type="Gene3D" id="2.60.120.10">
    <property type="entry name" value="Jelly Rolls"/>
    <property type="match status" value="1"/>
</dbReference>
<dbReference type="InterPro" id="IPR029044">
    <property type="entry name" value="Nucleotide-diphossugar_trans"/>
</dbReference>
<accession>A0A927WNK7</accession>
<protein>
    <submittedName>
        <fullName evidence="3">Cupin domain-containing protein</fullName>
    </submittedName>
</protein>
<organism evidence="3 4">
    <name type="scientific">Selenomonas ruminantium</name>
    <dbReference type="NCBI Taxonomy" id="971"/>
    <lineage>
        <taxon>Bacteria</taxon>
        <taxon>Bacillati</taxon>
        <taxon>Bacillota</taxon>
        <taxon>Negativicutes</taxon>
        <taxon>Selenomonadales</taxon>
        <taxon>Selenomonadaceae</taxon>
        <taxon>Selenomonas</taxon>
    </lineage>
</organism>
<dbReference type="PANTHER" id="PTHR46390">
    <property type="entry name" value="MANNOSE-1-PHOSPHATE GUANYLYLTRANSFERASE"/>
    <property type="match status" value="1"/>
</dbReference>
<dbReference type="SUPFAM" id="SSF51182">
    <property type="entry name" value="RmlC-like cupins"/>
    <property type="match status" value="1"/>
</dbReference>
<feature type="domain" description="Nucleotidyl transferase" evidence="1">
    <location>
        <begin position="4"/>
        <end position="277"/>
    </location>
</feature>
<dbReference type="GO" id="GO:0009298">
    <property type="term" value="P:GDP-mannose biosynthetic process"/>
    <property type="evidence" value="ECO:0007669"/>
    <property type="project" value="TreeGrafter"/>
</dbReference>
<gene>
    <name evidence="3" type="ORF">E7201_00355</name>
</gene>
<evidence type="ECO:0000259" key="2">
    <source>
        <dbReference type="Pfam" id="PF01050"/>
    </source>
</evidence>
<name>A0A927WNK7_SELRU</name>
<evidence type="ECO:0000313" key="4">
    <source>
        <dbReference type="Proteomes" id="UP000761380"/>
    </source>
</evidence>